<proteinExistence type="predicted"/>
<protein>
    <submittedName>
        <fullName evidence="3">M1 family aminopeptidase</fullName>
    </submittedName>
</protein>
<dbReference type="Pfam" id="PF01433">
    <property type="entry name" value="Peptidase_M1"/>
    <property type="match status" value="1"/>
</dbReference>
<evidence type="ECO:0000313" key="4">
    <source>
        <dbReference type="Proteomes" id="UP001231109"/>
    </source>
</evidence>
<evidence type="ECO:0000259" key="2">
    <source>
        <dbReference type="Pfam" id="PF01433"/>
    </source>
</evidence>
<dbReference type="SUPFAM" id="SSF55486">
    <property type="entry name" value="Metalloproteases ('zincins'), catalytic domain"/>
    <property type="match status" value="1"/>
</dbReference>
<feature type="transmembrane region" description="Helical" evidence="1">
    <location>
        <begin position="389"/>
        <end position="411"/>
    </location>
</feature>
<keyword evidence="1" id="KW-0472">Membrane</keyword>
<accession>A0ABT9I308</accession>
<dbReference type="InterPro" id="IPR027268">
    <property type="entry name" value="Peptidase_M4/M1_CTD_sf"/>
</dbReference>
<dbReference type="Proteomes" id="UP001231109">
    <property type="component" value="Unassembled WGS sequence"/>
</dbReference>
<feature type="transmembrane region" description="Helical" evidence="1">
    <location>
        <begin position="92"/>
        <end position="116"/>
    </location>
</feature>
<feature type="transmembrane region" description="Helical" evidence="1">
    <location>
        <begin position="508"/>
        <end position="527"/>
    </location>
</feature>
<gene>
    <name evidence="3" type="ORF">ORJ04_17595</name>
</gene>
<keyword evidence="4" id="KW-1185">Reference proteome</keyword>
<evidence type="ECO:0000256" key="1">
    <source>
        <dbReference type="SAM" id="Phobius"/>
    </source>
</evidence>
<feature type="domain" description="Peptidase M1 membrane alanine aminopeptidase" evidence="2">
    <location>
        <begin position="844"/>
        <end position="1043"/>
    </location>
</feature>
<feature type="transmembrane region" description="Helical" evidence="1">
    <location>
        <begin position="431"/>
        <end position="450"/>
    </location>
</feature>
<reference evidence="3 4" key="1">
    <citation type="submission" date="2022-11" db="EMBL/GenBank/DDBJ databases">
        <title>Viruses from the air-sea interface of a natural surface slick.</title>
        <authorList>
            <person name="Rahlff J."/>
            <person name="Holmfeldt K."/>
        </authorList>
    </citation>
    <scope>NUCLEOTIDE SEQUENCE [LARGE SCALE GENOMIC DNA]</scope>
    <source>
        <strain evidence="3 4">SMS4</strain>
    </source>
</reference>
<feature type="transmembrane region" description="Helical" evidence="1">
    <location>
        <begin position="234"/>
        <end position="254"/>
    </location>
</feature>
<feature type="transmembrane region" description="Helical" evidence="1">
    <location>
        <begin position="310"/>
        <end position="330"/>
    </location>
</feature>
<dbReference type="EMBL" id="JAPJDZ010000066">
    <property type="protein sequence ID" value="MDP5137772.1"/>
    <property type="molecule type" value="Genomic_DNA"/>
</dbReference>
<keyword evidence="3" id="KW-0031">Aminopeptidase</keyword>
<name>A0ABT9I308_9GAMM</name>
<feature type="transmembrane region" description="Helical" evidence="1">
    <location>
        <begin position="457"/>
        <end position="475"/>
    </location>
</feature>
<keyword evidence="3" id="KW-0645">Protease</keyword>
<feature type="transmembrane region" description="Helical" evidence="1">
    <location>
        <begin position="47"/>
        <end position="71"/>
    </location>
</feature>
<keyword evidence="1" id="KW-1133">Transmembrane helix</keyword>
<feature type="transmembrane region" description="Helical" evidence="1">
    <location>
        <begin position="162"/>
        <end position="188"/>
    </location>
</feature>
<feature type="transmembrane region" description="Helical" evidence="1">
    <location>
        <begin position="547"/>
        <end position="564"/>
    </location>
</feature>
<feature type="transmembrane region" description="Helical" evidence="1">
    <location>
        <begin position="128"/>
        <end position="155"/>
    </location>
</feature>
<feature type="transmembrane region" description="Helical" evidence="1">
    <location>
        <begin position="350"/>
        <end position="368"/>
    </location>
</feature>
<sequence length="1065" mass="119716">MMFYNEWRYLARQPVVWLAFVLLPLVAYVFAEGMGGIDTLADKRLQVLQMTLLMMALPLLCGALAPIVFLRDHTHSMSELILVTPQSPLHRLFYRFIVMCLLCAGLMLLGFFIMWITLSLEYGFQPLLLALTLWGFALMTLPACAFFTALACYIAQRFKSVVVIYAIFCSLWLMYLVLASLTGAPMLAGSSIRSVWLFDAMRLLDPFGNTPLIAMYNNIAPNTAPDLYGDGHFYLNRLFYCLLAIGLFVLSFRLKPQRNSVKLMPGKAEQPANLNRHYQTVTATPKAAWQLGQLTRMALLFMLKQRLNQLILLGWTFIMFNEVLSGINYAEPLSVISATSLDALNRITDDVLPLLGSFLIALWVWQLSWYNRQTAMAELISATPVRSGILIASNIIALSGLILLLMLLSGVGSITAELVANSDIRLEQYPAQLSKVALSLWLLGALFSVFHSICRSPLIAGAWCAGILLMKYTPLSGKLGLTHTLWNIAASPLQPADAFWGLEQSQSVYWPFMTFWILLTIALLWLAGQWSHRSTGLVNHKHRRLSFSSAVFMLLALVTGINLHNNIIDERPLMSSDLRQQWRAEYEQHYAAWAAAAQPVISHIDANVDFFPQAGNAVFVLNYTLENRTTKTIDKLLIGHATATPIEQLELSVAYTSHYDKRLSQYTLTLANPLAPGSTVHLRSRLTFTQPQHWPAVTPQFVKPSFSYIRGFPLLPTVGFQPQYTLRDEPLRQRYGLAPLNLAKPSTLFAKPDANHASYDWVTLHSVVSTDASQTPLAQGELVKQWQQQGRSYAEYHTMAPIRHAAAWYSTGNTVLTEQHKNVTLSVYSPEINAAARLNMLAMQDTLSWMAQHITPYRVSRLNLLATPSVGPSGYALPQMIMIDYQLGFLATPAKDAGFDQRYRRAVHETAHQWFGHDLGNGVLEDRAFLVESLAKYIELVLIEQRYGRQAMQALVDYERQRFQRAMIGSSVKTQALVDATEQHDMYSRATLVFAMLRQQLGDDVLSHALRLLWQQHAYPNTPATSMDFVRTLKSLVDAQQQQLVDALLLGTDIKLLQQVAAVEE</sequence>
<evidence type="ECO:0000313" key="3">
    <source>
        <dbReference type="EMBL" id="MDP5137772.1"/>
    </source>
</evidence>
<organism evidence="3 4">
    <name type="scientific">Rheinheimera baltica</name>
    <dbReference type="NCBI Taxonomy" id="67576"/>
    <lineage>
        <taxon>Bacteria</taxon>
        <taxon>Pseudomonadati</taxon>
        <taxon>Pseudomonadota</taxon>
        <taxon>Gammaproteobacteria</taxon>
        <taxon>Chromatiales</taxon>
        <taxon>Chromatiaceae</taxon>
        <taxon>Rheinheimera</taxon>
    </lineage>
</organism>
<dbReference type="GO" id="GO:0004177">
    <property type="term" value="F:aminopeptidase activity"/>
    <property type="evidence" value="ECO:0007669"/>
    <property type="project" value="UniProtKB-KW"/>
</dbReference>
<dbReference type="InterPro" id="IPR014782">
    <property type="entry name" value="Peptidase_M1_dom"/>
</dbReference>
<dbReference type="Gene3D" id="1.10.390.10">
    <property type="entry name" value="Neutral Protease Domain 2"/>
    <property type="match status" value="1"/>
</dbReference>
<keyword evidence="1" id="KW-0812">Transmembrane</keyword>
<comment type="caution">
    <text evidence="3">The sequence shown here is derived from an EMBL/GenBank/DDBJ whole genome shotgun (WGS) entry which is preliminary data.</text>
</comment>
<dbReference type="RefSeq" id="WP_305977003.1">
    <property type="nucleotide sequence ID" value="NZ_JAPJDZ010000066.1"/>
</dbReference>
<keyword evidence="3" id="KW-0378">Hydrolase</keyword>